<reference evidence="5 6" key="1">
    <citation type="submission" date="2020-07" db="EMBL/GenBank/DDBJ databases">
        <title>Sequencing the genomes of 1000 actinobacteria strains.</title>
        <authorList>
            <person name="Klenk H.-P."/>
        </authorList>
    </citation>
    <scope>NUCLEOTIDE SEQUENCE [LARGE SCALE GENOMIC DNA]</scope>
    <source>
        <strain evidence="5 6">DSM 23819</strain>
    </source>
</reference>
<dbReference type="InterPro" id="IPR000835">
    <property type="entry name" value="HTH_MarR-typ"/>
</dbReference>
<dbReference type="PROSITE" id="PS01117">
    <property type="entry name" value="HTH_MARR_1"/>
    <property type="match status" value="1"/>
</dbReference>
<dbReference type="GO" id="GO:0006950">
    <property type="term" value="P:response to stress"/>
    <property type="evidence" value="ECO:0007669"/>
    <property type="project" value="TreeGrafter"/>
</dbReference>
<dbReference type="GO" id="GO:0003677">
    <property type="term" value="F:DNA binding"/>
    <property type="evidence" value="ECO:0007669"/>
    <property type="project" value="UniProtKB-KW"/>
</dbReference>
<keyword evidence="1" id="KW-0805">Transcription regulation</keyword>
<sequence>MNHAPDHVDQIIDQWATERPDLDTSPMALIGRLHRLADTLRQRLVEVYAEFGLSEGEFDLLATLRRSGTPYELGPGELAAATMVTSGAISKRVDRLEARGLVTRRVGDADGRARAIALSPAGRELIDAAIEAHYANEARLVAGLGEIDRTRMIRILREWAAALA</sequence>
<keyword evidence="3" id="KW-0804">Transcription</keyword>
<proteinExistence type="predicted"/>
<dbReference type="Proteomes" id="UP000540656">
    <property type="component" value="Unassembled WGS sequence"/>
</dbReference>
<dbReference type="PRINTS" id="PR00598">
    <property type="entry name" value="HTHMARR"/>
</dbReference>
<name>A0A7Y9S276_9ACTN</name>
<dbReference type="GO" id="GO:0003700">
    <property type="term" value="F:DNA-binding transcription factor activity"/>
    <property type="evidence" value="ECO:0007669"/>
    <property type="project" value="InterPro"/>
</dbReference>
<organism evidence="5 6">
    <name type="scientific">Nocardioides daedukensis</name>
    <dbReference type="NCBI Taxonomy" id="634462"/>
    <lineage>
        <taxon>Bacteria</taxon>
        <taxon>Bacillati</taxon>
        <taxon>Actinomycetota</taxon>
        <taxon>Actinomycetes</taxon>
        <taxon>Propionibacteriales</taxon>
        <taxon>Nocardioidaceae</taxon>
        <taxon>Nocardioides</taxon>
    </lineage>
</organism>
<evidence type="ECO:0000256" key="1">
    <source>
        <dbReference type="ARBA" id="ARBA00023015"/>
    </source>
</evidence>
<dbReference type="PROSITE" id="PS50995">
    <property type="entry name" value="HTH_MARR_2"/>
    <property type="match status" value="1"/>
</dbReference>
<comment type="caution">
    <text evidence="5">The sequence shown here is derived from an EMBL/GenBank/DDBJ whole genome shotgun (WGS) entry which is preliminary data.</text>
</comment>
<dbReference type="InterPro" id="IPR023187">
    <property type="entry name" value="Tscrpt_reg_MarR-type_CS"/>
</dbReference>
<evidence type="ECO:0000256" key="2">
    <source>
        <dbReference type="ARBA" id="ARBA00023125"/>
    </source>
</evidence>
<evidence type="ECO:0000313" key="5">
    <source>
        <dbReference type="EMBL" id="NYG59132.1"/>
    </source>
</evidence>
<evidence type="ECO:0000256" key="3">
    <source>
        <dbReference type="ARBA" id="ARBA00023163"/>
    </source>
</evidence>
<evidence type="ECO:0000313" key="6">
    <source>
        <dbReference type="Proteomes" id="UP000540656"/>
    </source>
</evidence>
<dbReference type="AlphaFoldDB" id="A0A7Y9S276"/>
<dbReference type="InterPro" id="IPR039422">
    <property type="entry name" value="MarR/SlyA-like"/>
</dbReference>
<accession>A0A7Y9S276</accession>
<protein>
    <submittedName>
        <fullName evidence="5">DNA-binding MarR family transcriptional regulator</fullName>
    </submittedName>
</protein>
<evidence type="ECO:0000259" key="4">
    <source>
        <dbReference type="PROSITE" id="PS50995"/>
    </source>
</evidence>
<dbReference type="SUPFAM" id="SSF46785">
    <property type="entry name" value="Winged helix' DNA-binding domain"/>
    <property type="match status" value="1"/>
</dbReference>
<dbReference type="EMBL" id="JACCAA010000001">
    <property type="protein sequence ID" value="NYG59132.1"/>
    <property type="molecule type" value="Genomic_DNA"/>
</dbReference>
<dbReference type="InterPro" id="IPR036388">
    <property type="entry name" value="WH-like_DNA-bd_sf"/>
</dbReference>
<keyword evidence="6" id="KW-1185">Reference proteome</keyword>
<dbReference type="PANTHER" id="PTHR33164">
    <property type="entry name" value="TRANSCRIPTIONAL REGULATOR, MARR FAMILY"/>
    <property type="match status" value="1"/>
</dbReference>
<dbReference type="Pfam" id="PF12802">
    <property type="entry name" value="MarR_2"/>
    <property type="match status" value="1"/>
</dbReference>
<feature type="domain" description="HTH marR-type" evidence="4">
    <location>
        <begin position="26"/>
        <end position="161"/>
    </location>
</feature>
<keyword evidence="2 5" id="KW-0238">DNA-binding</keyword>
<dbReference type="Gene3D" id="1.10.10.10">
    <property type="entry name" value="Winged helix-like DNA-binding domain superfamily/Winged helix DNA-binding domain"/>
    <property type="match status" value="1"/>
</dbReference>
<dbReference type="PANTHER" id="PTHR33164:SF104">
    <property type="entry name" value="TRANSCRIPTIONAL REGULATORY PROTEIN"/>
    <property type="match status" value="1"/>
</dbReference>
<dbReference type="SMART" id="SM00347">
    <property type="entry name" value="HTH_MARR"/>
    <property type="match status" value="1"/>
</dbReference>
<dbReference type="RefSeq" id="WP_179502215.1">
    <property type="nucleotide sequence ID" value="NZ_JACCAA010000001.1"/>
</dbReference>
<dbReference type="InterPro" id="IPR036390">
    <property type="entry name" value="WH_DNA-bd_sf"/>
</dbReference>
<gene>
    <name evidence="5" type="ORF">BJ980_002055</name>
</gene>